<evidence type="ECO:0000313" key="2">
    <source>
        <dbReference type="Proteomes" id="UP000245119"/>
    </source>
</evidence>
<keyword evidence="2" id="KW-1185">Reference proteome</keyword>
<reference evidence="1 2" key="1">
    <citation type="submission" date="2018-04" db="EMBL/GenBank/DDBJ databases">
        <title>The genome of golden apple snail Pomacea canaliculata provides insight into stress tolerance and invasive adaptation.</title>
        <authorList>
            <person name="Liu C."/>
            <person name="Liu B."/>
            <person name="Ren Y."/>
            <person name="Zhang Y."/>
            <person name="Wang H."/>
            <person name="Li S."/>
            <person name="Jiang F."/>
            <person name="Yin L."/>
            <person name="Zhang G."/>
            <person name="Qian W."/>
            <person name="Fan W."/>
        </authorList>
    </citation>
    <scope>NUCLEOTIDE SEQUENCE [LARGE SCALE GENOMIC DNA]</scope>
    <source>
        <strain evidence="1">SZHN2017</strain>
        <tissue evidence="1">Muscle</tissue>
    </source>
</reference>
<sequence>MKQASTNRQATMIATISHQSAWNLRVYPRGGPPGPTLCSPARRGPRAKGDNLHYRGRCWGATVHCHNPRHTRDNDQQPPTQIQVTHLELDTRRTVTRTDNSLHHRPRVCGGSEADFRRHLEDCLQGLYVQECVLNQFPVNVNRVTAEAPKLCARFHLNQSSVSGWAIRRPPRFRDQARQEPMIIVSIYGKKLHILLNYLTADTMAGNSPIG</sequence>
<accession>A0A2T7NSM3</accession>
<evidence type="ECO:0000313" key="1">
    <source>
        <dbReference type="EMBL" id="PVD24165.1"/>
    </source>
</evidence>
<gene>
    <name evidence="1" type="ORF">C0Q70_14635</name>
</gene>
<organism evidence="1 2">
    <name type="scientific">Pomacea canaliculata</name>
    <name type="common">Golden apple snail</name>
    <dbReference type="NCBI Taxonomy" id="400727"/>
    <lineage>
        <taxon>Eukaryota</taxon>
        <taxon>Metazoa</taxon>
        <taxon>Spiralia</taxon>
        <taxon>Lophotrochozoa</taxon>
        <taxon>Mollusca</taxon>
        <taxon>Gastropoda</taxon>
        <taxon>Caenogastropoda</taxon>
        <taxon>Architaenioglossa</taxon>
        <taxon>Ampullarioidea</taxon>
        <taxon>Ampullariidae</taxon>
        <taxon>Pomacea</taxon>
    </lineage>
</organism>
<dbReference type="Proteomes" id="UP000245119">
    <property type="component" value="Linkage Group LG9"/>
</dbReference>
<comment type="caution">
    <text evidence="1">The sequence shown here is derived from an EMBL/GenBank/DDBJ whole genome shotgun (WGS) entry which is preliminary data.</text>
</comment>
<name>A0A2T7NSM3_POMCA</name>
<protein>
    <submittedName>
        <fullName evidence="1">Uncharacterized protein</fullName>
    </submittedName>
</protein>
<proteinExistence type="predicted"/>
<dbReference type="EMBL" id="PZQS01000009">
    <property type="protein sequence ID" value="PVD24165.1"/>
    <property type="molecule type" value="Genomic_DNA"/>
</dbReference>
<dbReference type="AlphaFoldDB" id="A0A2T7NSM3"/>